<evidence type="ECO:0000313" key="2">
    <source>
        <dbReference type="EMBL" id="MDF5691275.1"/>
    </source>
</evidence>
<evidence type="ECO:0000313" key="3">
    <source>
        <dbReference type="Proteomes" id="UP001321344"/>
    </source>
</evidence>
<dbReference type="PROSITE" id="PS50042">
    <property type="entry name" value="CNMP_BINDING_3"/>
    <property type="match status" value="1"/>
</dbReference>
<proteinExistence type="predicted"/>
<dbReference type="InterPro" id="IPR000595">
    <property type="entry name" value="cNMP-bd_dom"/>
</dbReference>
<evidence type="ECO:0000259" key="1">
    <source>
        <dbReference type="PROSITE" id="PS50042"/>
    </source>
</evidence>
<dbReference type="Proteomes" id="UP001321344">
    <property type="component" value="Unassembled WGS sequence"/>
</dbReference>
<dbReference type="Pfam" id="PF00027">
    <property type="entry name" value="cNMP_binding"/>
    <property type="match status" value="1"/>
</dbReference>
<gene>
    <name evidence="2" type="ORF">PQG43_10395</name>
</gene>
<accession>A0ABT6BM64</accession>
<name>A0ABT6BM64_9BACT</name>
<keyword evidence="3" id="KW-1185">Reference proteome</keyword>
<reference evidence="2 3" key="1">
    <citation type="submission" date="2023-03" db="EMBL/GenBank/DDBJ databases">
        <title>Genome sequencing of Aquirufa.</title>
        <authorList>
            <person name="Pitt A."/>
            <person name="Hahn M.W."/>
        </authorList>
    </citation>
    <scope>NUCLEOTIDE SEQUENCE [LARGE SCALE GENOMIC DNA]</scope>
    <source>
        <strain evidence="2 3">WAEICH-18A</strain>
    </source>
</reference>
<dbReference type="RefSeq" id="WP_223143847.1">
    <property type="nucleotide sequence ID" value="NZ_CBCSDE010000006.1"/>
</dbReference>
<dbReference type="Gene3D" id="2.60.120.10">
    <property type="entry name" value="Jelly Rolls"/>
    <property type="match status" value="1"/>
</dbReference>
<dbReference type="InterPro" id="IPR018490">
    <property type="entry name" value="cNMP-bd_dom_sf"/>
</dbReference>
<sequence length="128" mass="14843">MDHMIETERKVLASGIEINYLANEFLFRQGQKAEFVFYFQGGEIALKSFNSPEGIIYHANPIFLGISEVLEGKKHTFSAETLQTSKFLVFEKNYFLMLMQEFDFASSYFEQKSKEFDAVFTELVPHSI</sequence>
<comment type="caution">
    <text evidence="2">The sequence shown here is derived from an EMBL/GenBank/DDBJ whole genome shotgun (WGS) entry which is preliminary data.</text>
</comment>
<organism evidence="2 3">
    <name type="scientific">Aquirufa aurantiipilula</name>
    <dbReference type="NCBI Taxonomy" id="2696561"/>
    <lineage>
        <taxon>Bacteria</taxon>
        <taxon>Pseudomonadati</taxon>
        <taxon>Bacteroidota</taxon>
        <taxon>Cytophagia</taxon>
        <taxon>Cytophagales</taxon>
        <taxon>Flectobacillaceae</taxon>
        <taxon>Aquirufa</taxon>
    </lineage>
</organism>
<dbReference type="EMBL" id="JARJOW010000006">
    <property type="protein sequence ID" value="MDF5691275.1"/>
    <property type="molecule type" value="Genomic_DNA"/>
</dbReference>
<feature type="domain" description="Cyclic nucleotide-binding" evidence="1">
    <location>
        <begin position="20"/>
        <end position="99"/>
    </location>
</feature>
<dbReference type="SUPFAM" id="SSF51206">
    <property type="entry name" value="cAMP-binding domain-like"/>
    <property type="match status" value="1"/>
</dbReference>
<dbReference type="InterPro" id="IPR014710">
    <property type="entry name" value="RmlC-like_jellyroll"/>
</dbReference>
<protein>
    <submittedName>
        <fullName evidence="2">Cyclic nucleotide-binding domain-containing protein</fullName>
    </submittedName>
</protein>